<dbReference type="EMBL" id="CM044701">
    <property type="protein sequence ID" value="KAI5681425.1"/>
    <property type="molecule type" value="Genomic_DNA"/>
</dbReference>
<proteinExistence type="predicted"/>
<sequence length="99" mass="11445">MHGKWSKRHGEVTEWSKKARSILSEDPFPFCECKSIDVEVSWGVRFYNLNDVNQKVHSGTLLGGLIAVAGMWSARAHPYFEGFLCMNEVERQNRLSRTW</sequence>
<dbReference type="Proteomes" id="UP001060085">
    <property type="component" value="Linkage Group LG01"/>
</dbReference>
<name>A0ACC0C8Z8_CATRO</name>
<organism evidence="1 2">
    <name type="scientific">Catharanthus roseus</name>
    <name type="common">Madagascar periwinkle</name>
    <name type="synonym">Vinca rosea</name>
    <dbReference type="NCBI Taxonomy" id="4058"/>
    <lineage>
        <taxon>Eukaryota</taxon>
        <taxon>Viridiplantae</taxon>
        <taxon>Streptophyta</taxon>
        <taxon>Embryophyta</taxon>
        <taxon>Tracheophyta</taxon>
        <taxon>Spermatophyta</taxon>
        <taxon>Magnoliopsida</taxon>
        <taxon>eudicotyledons</taxon>
        <taxon>Gunneridae</taxon>
        <taxon>Pentapetalae</taxon>
        <taxon>asterids</taxon>
        <taxon>lamiids</taxon>
        <taxon>Gentianales</taxon>
        <taxon>Apocynaceae</taxon>
        <taxon>Rauvolfioideae</taxon>
        <taxon>Vinceae</taxon>
        <taxon>Catharanthinae</taxon>
        <taxon>Catharanthus</taxon>
    </lineage>
</organism>
<reference evidence="2" key="1">
    <citation type="journal article" date="2023" name="Nat. Plants">
        <title>Single-cell RNA sequencing provides a high-resolution roadmap for understanding the multicellular compartmentation of specialized metabolism.</title>
        <authorList>
            <person name="Sun S."/>
            <person name="Shen X."/>
            <person name="Li Y."/>
            <person name="Li Y."/>
            <person name="Wang S."/>
            <person name="Li R."/>
            <person name="Zhang H."/>
            <person name="Shen G."/>
            <person name="Guo B."/>
            <person name="Wei J."/>
            <person name="Xu J."/>
            <person name="St-Pierre B."/>
            <person name="Chen S."/>
            <person name="Sun C."/>
        </authorList>
    </citation>
    <scope>NUCLEOTIDE SEQUENCE [LARGE SCALE GENOMIC DNA]</scope>
</reference>
<comment type="caution">
    <text evidence="1">The sequence shown here is derived from an EMBL/GenBank/DDBJ whole genome shotgun (WGS) entry which is preliminary data.</text>
</comment>
<keyword evidence="2" id="KW-1185">Reference proteome</keyword>
<accession>A0ACC0C8Z8</accession>
<protein>
    <submittedName>
        <fullName evidence="1">Uncharacterized protein</fullName>
    </submittedName>
</protein>
<gene>
    <name evidence="1" type="ORF">M9H77_02653</name>
</gene>
<evidence type="ECO:0000313" key="1">
    <source>
        <dbReference type="EMBL" id="KAI5681425.1"/>
    </source>
</evidence>
<evidence type="ECO:0000313" key="2">
    <source>
        <dbReference type="Proteomes" id="UP001060085"/>
    </source>
</evidence>